<gene>
    <name evidence="2" type="ORF">OKIOD_LOCUS6372</name>
</gene>
<accession>A0ABN7SCN9</accession>
<protein>
    <submittedName>
        <fullName evidence="2">Oidioi.mRNA.OKI2018_I69.XSR.g14814.t1.cds</fullName>
    </submittedName>
</protein>
<feature type="compositionally biased region" description="Basic and acidic residues" evidence="1">
    <location>
        <begin position="214"/>
        <end position="224"/>
    </location>
</feature>
<dbReference type="EMBL" id="OU015569">
    <property type="protein sequence ID" value="CAG5096856.1"/>
    <property type="molecule type" value="Genomic_DNA"/>
</dbReference>
<dbReference type="Proteomes" id="UP001158576">
    <property type="component" value="Chromosome XSR"/>
</dbReference>
<evidence type="ECO:0000313" key="3">
    <source>
        <dbReference type="Proteomes" id="UP001158576"/>
    </source>
</evidence>
<feature type="region of interest" description="Disordered" evidence="1">
    <location>
        <begin position="211"/>
        <end position="235"/>
    </location>
</feature>
<proteinExistence type="predicted"/>
<evidence type="ECO:0000256" key="1">
    <source>
        <dbReference type="SAM" id="MobiDB-lite"/>
    </source>
</evidence>
<reference evidence="2 3" key="1">
    <citation type="submission" date="2021-04" db="EMBL/GenBank/DDBJ databases">
        <authorList>
            <person name="Bliznina A."/>
        </authorList>
    </citation>
    <scope>NUCLEOTIDE SEQUENCE [LARGE SCALE GENOMIC DNA]</scope>
</reference>
<name>A0ABN7SCN9_OIKDI</name>
<evidence type="ECO:0000313" key="2">
    <source>
        <dbReference type="EMBL" id="CAG5096856.1"/>
    </source>
</evidence>
<sequence>MGNLTEDEAELSHQVAKARMQATAHPCDCEVPRQLAPMPVLMMNDLPAYTPKDGLSSKAKDLRIFARNQMAAAFQQEELKQSYLREELRVAQDNKDNATQYLNRQVNERNKLAGDGYKTIGFDKPTIPISTTKEGLEETFKQKQFHEPVSKTTGMVDRTGYRLMAKNYLPEGGDRAKTTLDHKCIRWQEVQARQHKLKTQRYETTNKADYTVPHPEKMEGDRRISSPKMPSIDTYGRKLTDRVACDAHRRKGSFKWLDTYEPK</sequence>
<organism evidence="2 3">
    <name type="scientific">Oikopleura dioica</name>
    <name type="common">Tunicate</name>
    <dbReference type="NCBI Taxonomy" id="34765"/>
    <lineage>
        <taxon>Eukaryota</taxon>
        <taxon>Metazoa</taxon>
        <taxon>Chordata</taxon>
        <taxon>Tunicata</taxon>
        <taxon>Appendicularia</taxon>
        <taxon>Copelata</taxon>
        <taxon>Oikopleuridae</taxon>
        <taxon>Oikopleura</taxon>
    </lineage>
</organism>
<keyword evidence="3" id="KW-1185">Reference proteome</keyword>